<feature type="domain" description="DUF6545" evidence="3">
    <location>
        <begin position="237"/>
        <end position="376"/>
    </location>
</feature>
<keyword evidence="5" id="KW-1185">Reference proteome</keyword>
<evidence type="ECO:0000259" key="3">
    <source>
        <dbReference type="Pfam" id="PF20182"/>
    </source>
</evidence>
<dbReference type="Proteomes" id="UP001221150">
    <property type="component" value="Unassembled WGS sequence"/>
</dbReference>
<dbReference type="Pfam" id="PF20182">
    <property type="entry name" value="DUF6545"/>
    <property type="match status" value="1"/>
</dbReference>
<sequence>MTATELADAVGVLTVVTLWTALAWRAAPALRRPNQRGLWVTVLAATVALTLFQPRIVAGFTDLGVGIHTVALTRNLIGVLSAGLVLLFIADSTRTRHLRAAVLVGLVTALGSLLALDLLGVDQTAAPGPAQGPATCSSLYWLILAVAHLLGDAVAVAVCWPYSRRTGDRDLVRSLRLFALGSVLALVFWSGYLVSLYVRAPGLLPYLSVIISVHGLFRAASLLVPTAAALARSATALSTVWRLWPLWRDLVAAVPQVTLAGPQRTRVREVLRPRSSWALQAHRQIIETYDALLDLQAYVGPDAYDTAYRRAEAAGLRGERRTAAALAGALGEARTAKLTAGTRTVTPPAEPPAAPGRLPGLDRGSPATLLALARTWPPTTAKPPAQPDPLPARRS</sequence>
<keyword evidence="2" id="KW-1133">Transmembrane helix</keyword>
<keyword evidence="2" id="KW-0472">Membrane</keyword>
<feature type="transmembrane region" description="Helical" evidence="2">
    <location>
        <begin position="65"/>
        <end position="88"/>
    </location>
</feature>
<accession>A0ABT6A180</accession>
<proteinExistence type="predicted"/>
<evidence type="ECO:0000313" key="5">
    <source>
        <dbReference type="Proteomes" id="UP001221150"/>
    </source>
</evidence>
<comment type="caution">
    <text evidence="4">The sequence shown here is derived from an EMBL/GenBank/DDBJ whole genome shotgun (WGS) entry which is preliminary data.</text>
</comment>
<dbReference type="InterPro" id="IPR050039">
    <property type="entry name" value="MAB_1171c-like"/>
</dbReference>
<feature type="transmembrane region" description="Helical" evidence="2">
    <location>
        <begin position="175"/>
        <end position="197"/>
    </location>
</feature>
<gene>
    <name evidence="4" type="ORF">P3H78_07110</name>
</gene>
<feature type="transmembrane region" description="Helical" evidence="2">
    <location>
        <begin position="6"/>
        <end position="24"/>
    </location>
</feature>
<dbReference type="RefSeq" id="WP_276107956.1">
    <property type="nucleotide sequence ID" value="NZ_JARJBB010000003.1"/>
</dbReference>
<name>A0ABT6A180_9ACTN</name>
<keyword evidence="2" id="KW-0812">Transmembrane</keyword>
<feature type="region of interest" description="Disordered" evidence="1">
    <location>
        <begin position="341"/>
        <end position="395"/>
    </location>
</feature>
<feature type="transmembrane region" description="Helical" evidence="2">
    <location>
        <begin position="36"/>
        <end position="53"/>
    </location>
</feature>
<evidence type="ECO:0000313" key="4">
    <source>
        <dbReference type="EMBL" id="MDF3298404.1"/>
    </source>
</evidence>
<feature type="compositionally biased region" description="Pro residues" evidence="1">
    <location>
        <begin position="380"/>
        <end position="395"/>
    </location>
</feature>
<feature type="transmembrane region" description="Helical" evidence="2">
    <location>
        <begin position="100"/>
        <end position="119"/>
    </location>
</feature>
<evidence type="ECO:0000256" key="1">
    <source>
        <dbReference type="SAM" id="MobiDB-lite"/>
    </source>
</evidence>
<evidence type="ECO:0000256" key="2">
    <source>
        <dbReference type="SAM" id="Phobius"/>
    </source>
</evidence>
<protein>
    <submittedName>
        <fullName evidence="4">Regulator component</fullName>
    </submittedName>
</protein>
<dbReference type="EMBL" id="JARJBB010000003">
    <property type="protein sequence ID" value="MDF3298404.1"/>
    <property type="molecule type" value="Genomic_DNA"/>
</dbReference>
<reference evidence="4 5" key="1">
    <citation type="submission" date="2023-03" db="EMBL/GenBank/DDBJ databases">
        <title>Draft genome sequence of Streptomyces sp. K1PA1 isolated from peat swamp forest in Thailand.</title>
        <authorList>
            <person name="Klaysubun C."/>
            <person name="Duangmal K."/>
        </authorList>
    </citation>
    <scope>NUCLEOTIDE SEQUENCE [LARGE SCALE GENOMIC DNA]</scope>
    <source>
        <strain evidence="4 5">K1PA1</strain>
    </source>
</reference>
<feature type="transmembrane region" description="Helical" evidence="2">
    <location>
        <begin position="139"/>
        <end position="163"/>
    </location>
</feature>
<organism evidence="4 5">
    <name type="scientific">Streptomyces tropicalis</name>
    <dbReference type="NCBI Taxonomy" id="3034234"/>
    <lineage>
        <taxon>Bacteria</taxon>
        <taxon>Bacillati</taxon>
        <taxon>Actinomycetota</taxon>
        <taxon>Actinomycetes</taxon>
        <taxon>Kitasatosporales</taxon>
        <taxon>Streptomycetaceae</taxon>
        <taxon>Streptomyces</taxon>
    </lineage>
</organism>
<dbReference type="InterPro" id="IPR046675">
    <property type="entry name" value="DUF6545"/>
</dbReference>
<dbReference type="NCBIfam" id="NF042915">
    <property type="entry name" value="MAB_1171c_fam"/>
    <property type="match status" value="1"/>
</dbReference>